<dbReference type="Proteomes" id="UP001291687">
    <property type="component" value="Unassembled WGS sequence"/>
</dbReference>
<keyword evidence="2" id="KW-1185">Reference proteome</keyword>
<protein>
    <submittedName>
        <fullName evidence="1">ParE toxin of type II toxin-antitoxin system</fullName>
    </submittedName>
</protein>
<proteinExistence type="predicted"/>
<dbReference type="Gene3D" id="3.30.2310.20">
    <property type="entry name" value="RelE-like"/>
    <property type="match status" value="1"/>
</dbReference>
<dbReference type="InterPro" id="IPR007711">
    <property type="entry name" value="HigB-1"/>
</dbReference>
<dbReference type="PANTHER" id="PTHR40266:SF2">
    <property type="entry name" value="TOXIN HIGB-1"/>
    <property type="match status" value="1"/>
</dbReference>
<name>A0ABU5NF07_9RICK</name>
<dbReference type="Pfam" id="PF05015">
    <property type="entry name" value="HigB-like_toxin"/>
    <property type="match status" value="1"/>
</dbReference>
<comment type="caution">
    <text evidence="1">The sequence shown here is derived from an EMBL/GenBank/DDBJ whole genome shotgun (WGS) entry which is preliminary data.</text>
</comment>
<evidence type="ECO:0000313" key="1">
    <source>
        <dbReference type="EMBL" id="MEA0971767.1"/>
    </source>
</evidence>
<reference evidence="1 2" key="1">
    <citation type="submission" date="2023-03" db="EMBL/GenBank/DDBJ databases">
        <title>Host association and intracellularity evolved multiple times independently in the Rickettsiales.</title>
        <authorList>
            <person name="Castelli M."/>
            <person name="Nardi T."/>
            <person name="Gammuto L."/>
            <person name="Bellinzona G."/>
            <person name="Sabaneyeva E."/>
            <person name="Potekhin A."/>
            <person name="Serra V."/>
            <person name="Petroni G."/>
            <person name="Sassera D."/>
        </authorList>
    </citation>
    <scope>NUCLEOTIDE SEQUENCE [LARGE SCALE GENOMIC DNA]</scope>
    <source>
        <strain evidence="1 2">Sr 2-6</strain>
    </source>
</reference>
<sequence length="92" mass="10711">MIKTFRHKGLNNFFNNGDTTKIQSDHIKKLRLLLANLNAATNVENMNLPGLGLHKLQGNMKDFWSIKINGNWRLIFRFSNGDAYDVDYLDYH</sequence>
<dbReference type="EMBL" id="JARJFB010000261">
    <property type="protein sequence ID" value="MEA0971767.1"/>
    <property type="molecule type" value="Genomic_DNA"/>
</dbReference>
<accession>A0ABU5NF07</accession>
<dbReference type="SUPFAM" id="SSF143011">
    <property type="entry name" value="RelE-like"/>
    <property type="match status" value="1"/>
</dbReference>
<dbReference type="RefSeq" id="WP_322777690.1">
    <property type="nucleotide sequence ID" value="NZ_JARJFB010000261.1"/>
</dbReference>
<organism evidence="1 2">
    <name type="scientific">Candidatus Megaera venefica</name>
    <dbReference type="NCBI Taxonomy" id="2055910"/>
    <lineage>
        <taxon>Bacteria</taxon>
        <taxon>Pseudomonadati</taxon>
        <taxon>Pseudomonadota</taxon>
        <taxon>Alphaproteobacteria</taxon>
        <taxon>Rickettsiales</taxon>
        <taxon>Rickettsiaceae</taxon>
        <taxon>Candidatus Megaera</taxon>
    </lineage>
</organism>
<gene>
    <name evidence="1" type="ORF">Megvenef_01755</name>
</gene>
<dbReference type="InterPro" id="IPR035093">
    <property type="entry name" value="RelE/ParE_toxin_dom_sf"/>
</dbReference>
<evidence type="ECO:0000313" key="2">
    <source>
        <dbReference type="Proteomes" id="UP001291687"/>
    </source>
</evidence>
<dbReference type="PANTHER" id="PTHR40266">
    <property type="entry name" value="TOXIN HIGB-1"/>
    <property type="match status" value="1"/>
</dbReference>